<keyword evidence="1" id="KW-0812">Transmembrane</keyword>
<proteinExistence type="predicted"/>
<sequence>MRVIRHGQPLPHRHKTLRLATTLTLGSLALMLVGGVFCLFIFLSVLDDTLRWTAPERIWLYTQKRIQANWPRVVGKLSEQLTSFAEWEKQQRATWAPPTPASAHHHHRYQSYSQDTFYDIITSITRHLDQYAHIHTPNRPS</sequence>
<gene>
    <name evidence="2" type="ORF">DM01DRAFT_1336143</name>
</gene>
<reference evidence="2 3" key="1">
    <citation type="submission" date="2016-07" db="EMBL/GenBank/DDBJ databases">
        <title>Pervasive Adenine N6-methylation of Active Genes in Fungi.</title>
        <authorList>
            <consortium name="DOE Joint Genome Institute"/>
            <person name="Mondo S.J."/>
            <person name="Dannebaum R.O."/>
            <person name="Kuo R.C."/>
            <person name="Labutti K."/>
            <person name="Haridas S."/>
            <person name="Kuo A."/>
            <person name="Salamov A."/>
            <person name="Ahrendt S.R."/>
            <person name="Lipzen A."/>
            <person name="Sullivan W."/>
            <person name="Andreopoulos W.B."/>
            <person name="Clum A."/>
            <person name="Lindquist E."/>
            <person name="Daum C."/>
            <person name="Ramamoorthy G.K."/>
            <person name="Gryganskyi A."/>
            <person name="Culley D."/>
            <person name="Magnuson J.K."/>
            <person name="James T.Y."/>
            <person name="O'Malley M.A."/>
            <person name="Stajich J.E."/>
            <person name="Spatafora J.W."/>
            <person name="Visel A."/>
            <person name="Grigoriev I.V."/>
        </authorList>
    </citation>
    <scope>NUCLEOTIDE SEQUENCE [LARGE SCALE GENOMIC DNA]</scope>
    <source>
        <strain evidence="2 3">NRRL 3301</strain>
    </source>
</reference>
<dbReference type="EMBL" id="MCGT01000015">
    <property type="protein sequence ID" value="ORX53609.1"/>
    <property type="molecule type" value="Genomic_DNA"/>
</dbReference>
<dbReference type="Proteomes" id="UP000242146">
    <property type="component" value="Unassembled WGS sequence"/>
</dbReference>
<keyword evidence="1" id="KW-1133">Transmembrane helix</keyword>
<dbReference type="OrthoDB" id="2275136at2759"/>
<evidence type="ECO:0000313" key="2">
    <source>
        <dbReference type="EMBL" id="ORX53609.1"/>
    </source>
</evidence>
<organism evidence="2 3">
    <name type="scientific">Hesseltinella vesiculosa</name>
    <dbReference type="NCBI Taxonomy" id="101127"/>
    <lineage>
        <taxon>Eukaryota</taxon>
        <taxon>Fungi</taxon>
        <taxon>Fungi incertae sedis</taxon>
        <taxon>Mucoromycota</taxon>
        <taxon>Mucoromycotina</taxon>
        <taxon>Mucoromycetes</taxon>
        <taxon>Mucorales</taxon>
        <taxon>Cunninghamellaceae</taxon>
        <taxon>Hesseltinella</taxon>
    </lineage>
</organism>
<feature type="transmembrane region" description="Helical" evidence="1">
    <location>
        <begin position="21"/>
        <end position="46"/>
    </location>
</feature>
<protein>
    <submittedName>
        <fullName evidence="2">Uncharacterized protein</fullName>
    </submittedName>
</protein>
<comment type="caution">
    <text evidence="2">The sequence shown here is derived from an EMBL/GenBank/DDBJ whole genome shotgun (WGS) entry which is preliminary data.</text>
</comment>
<accession>A0A1X2GIA2</accession>
<keyword evidence="1" id="KW-0472">Membrane</keyword>
<evidence type="ECO:0000313" key="3">
    <source>
        <dbReference type="Proteomes" id="UP000242146"/>
    </source>
</evidence>
<evidence type="ECO:0000256" key="1">
    <source>
        <dbReference type="SAM" id="Phobius"/>
    </source>
</evidence>
<dbReference type="AlphaFoldDB" id="A0A1X2GIA2"/>
<keyword evidence="3" id="KW-1185">Reference proteome</keyword>
<name>A0A1X2GIA2_9FUNG</name>